<organism evidence="10 11">
    <name type="scientific">Grylomicrobium aquisgranensis</name>
    <dbReference type="NCBI Taxonomy" id="2926318"/>
    <lineage>
        <taxon>Bacteria</taxon>
        <taxon>Bacillati</taxon>
        <taxon>Bacillota</taxon>
        <taxon>Erysipelotrichia</taxon>
        <taxon>Erysipelotrichales</taxon>
        <taxon>Erysipelotrichaceae</taxon>
        <taxon>Grylomicrobium</taxon>
    </lineage>
</organism>
<evidence type="ECO:0000256" key="1">
    <source>
        <dbReference type="ARBA" id="ARBA00008040"/>
    </source>
</evidence>
<dbReference type="FunFam" id="3.90.700.10:FF:000007">
    <property type="entry name" value="NADH-dependent fumarate reductase"/>
    <property type="match status" value="1"/>
</dbReference>
<dbReference type="GO" id="GO:0010181">
    <property type="term" value="F:FMN binding"/>
    <property type="evidence" value="ECO:0007669"/>
    <property type="project" value="InterPro"/>
</dbReference>
<evidence type="ECO:0000256" key="4">
    <source>
        <dbReference type="ARBA" id="ARBA00022630"/>
    </source>
</evidence>
<evidence type="ECO:0000256" key="5">
    <source>
        <dbReference type="ARBA" id="ARBA00022827"/>
    </source>
</evidence>
<feature type="domain" description="FMN-binding" evidence="9">
    <location>
        <begin position="43"/>
        <end position="117"/>
    </location>
</feature>
<dbReference type="InterPro" id="IPR036188">
    <property type="entry name" value="FAD/NAD-bd_sf"/>
</dbReference>
<protein>
    <recommendedName>
        <fullName evidence="3 8">Urocanate reductase</fullName>
        <ecNumber evidence="2 8">1.3.99.33</ecNumber>
    </recommendedName>
</protein>
<comment type="similarity">
    <text evidence="1 8">Belongs to the FAD-dependent oxidoreductase 2 family. FRD/SDH subfamily.</text>
</comment>
<accession>A0AB35U8Q5</accession>
<evidence type="ECO:0000256" key="2">
    <source>
        <dbReference type="ARBA" id="ARBA00013137"/>
    </source>
</evidence>
<keyword evidence="4 8" id="KW-0285">Flavoprotein</keyword>
<evidence type="ECO:0000256" key="3">
    <source>
        <dbReference type="ARBA" id="ARBA00015872"/>
    </source>
</evidence>
<keyword evidence="5 8" id="KW-0274">FAD</keyword>
<dbReference type="SUPFAM" id="SSF51905">
    <property type="entry name" value="FAD/NAD(P)-binding domain"/>
    <property type="match status" value="1"/>
</dbReference>
<evidence type="ECO:0000256" key="7">
    <source>
        <dbReference type="ARBA" id="ARBA00049922"/>
    </source>
</evidence>
<dbReference type="InterPro" id="IPR027477">
    <property type="entry name" value="Succ_DH/fumarate_Rdtase_cat_sf"/>
</dbReference>
<dbReference type="Pfam" id="PF04205">
    <property type="entry name" value="FMN_bind"/>
    <property type="match status" value="1"/>
</dbReference>
<dbReference type="SUPFAM" id="SSF56425">
    <property type="entry name" value="Succinate dehydrogenase/fumarate reductase flavoprotein, catalytic domain"/>
    <property type="match status" value="1"/>
</dbReference>
<dbReference type="Pfam" id="PF00890">
    <property type="entry name" value="FAD_binding_2"/>
    <property type="match status" value="2"/>
</dbReference>
<dbReference type="RefSeq" id="WP_370596123.1">
    <property type="nucleotide sequence ID" value="NZ_JALBUR010000015.1"/>
</dbReference>
<dbReference type="EMBL" id="JALBUR010000015">
    <property type="protein sequence ID" value="MDX8419834.1"/>
    <property type="molecule type" value="Genomic_DNA"/>
</dbReference>
<comment type="cofactor">
    <cofactor evidence="8">
        <name>FAD</name>
        <dbReference type="ChEBI" id="CHEBI:57692"/>
    </cofactor>
    <text evidence="8">Binds 1 FAD per subunit.</text>
</comment>
<dbReference type="Proteomes" id="UP001286174">
    <property type="component" value="Unassembled WGS sequence"/>
</dbReference>
<comment type="catalytic activity">
    <reaction evidence="7 8">
        <text>dihydrourocanate + A = urocanate + AH2</text>
        <dbReference type="Rhea" id="RHEA:36059"/>
        <dbReference type="ChEBI" id="CHEBI:13193"/>
        <dbReference type="ChEBI" id="CHEBI:17499"/>
        <dbReference type="ChEBI" id="CHEBI:27247"/>
        <dbReference type="ChEBI" id="CHEBI:72991"/>
        <dbReference type="EC" id="1.3.99.33"/>
    </reaction>
</comment>
<evidence type="ECO:0000313" key="11">
    <source>
        <dbReference type="Proteomes" id="UP001286174"/>
    </source>
</evidence>
<sequence>MDQKHGFRLGTVGLFAAALVLGAIPGCAKSKGVSGDFTGTAKGNGGTVTVTVTLKDSVITDVKADGPDETQGIGSKAIDKLPGEMASGNTLNVDAVSGATITSNAIKEAAAAALKSAGLNPDDYQSVASAAAAEDVTEDADVVVVGAGGAGMTAAIVAANEGKSVVILESQDAAGGNSVRSTGGMNAAKTSYQDENQFNEAAGVQKTLDTAASKYADNQAITDLAKTVQEQWDAYQANPTGYFDSVELFELDTLIGGKGINDPALVKTLCENSADSIEWLSSIGADLKNVGQFGGASVKRIHRPVNAEGKTTAVGAYVVPILEKNVEDLGVKVYYDTTANKILMKDGKAAGVEAEGKSGNKVTVNAKAVVLATGGFGANNDMVAEQNPDLKGYITTNAPGAQGQGITMATAEGIDAATVDMKQIQLHPTVHVDDSGNAHLITEGLRGDGAILVNAEGKRFTDEVGTRDVVSAAENSQTGGTAWLIIDQNMVDASAVIQGYIDSGYTVQGDTYEDLAKAMGVDESTFAETMNTWNTDVENKSDPDFNRTTFANKLDKAPYYAIKVQPGVHHTMGGLKIDTSAEVINTSDEVIPGLFAAGEVTGGVHGANRLGGNAVADFVVFGRIAGQSAADYAK</sequence>
<dbReference type="InterPro" id="IPR050315">
    <property type="entry name" value="FAD-oxidoreductase_2"/>
</dbReference>
<dbReference type="Gene3D" id="3.90.1010.20">
    <property type="match status" value="1"/>
</dbReference>
<dbReference type="GO" id="GO:0033765">
    <property type="term" value="F:steroid dehydrogenase activity, acting on the CH-CH group of donors"/>
    <property type="evidence" value="ECO:0007669"/>
    <property type="project" value="UniProtKB-ARBA"/>
</dbReference>
<comment type="caution">
    <text evidence="10">The sequence shown here is derived from an EMBL/GenBank/DDBJ whole genome shotgun (WGS) entry which is preliminary data.</text>
</comment>
<dbReference type="SMART" id="SM00900">
    <property type="entry name" value="FMN_bind"/>
    <property type="match status" value="1"/>
</dbReference>
<evidence type="ECO:0000256" key="8">
    <source>
        <dbReference type="RuleBase" id="RU366062"/>
    </source>
</evidence>
<dbReference type="GO" id="GO:0016020">
    <property type="term" value="C:membrane"/>
    <property type="evidence" value="ECO:0007669"/>
    <property type="project" value="InterPro"/>
</dbReference>
<comment type="cofactor">
    <cofactor evidence="8">
        <name>FMN</name>
        <dbReference type="ChEBI" id="CHEBI:58210"/>
    </cofactor>
    <text evidence="8">Binds 1 or 2 FMN covalently per subunit.</text>
</comment>
<evidence type="ECO:0000259" key="9">
    <source>
        <dbReference type="SMART" id="SM00900"/>
    </source>
</evidence>
<dbReference type="AlphaFoldDB" id="A0AB35U8Q5"/>
<dbReference type="InterPro" id="IPR010960">
    <property type="entry name" value="Flavocytochrome_c"/>
</dbReference>
<dbReference type="InterPro" id="IPR007329">
    <property type="entry name" value="FMN-bd"/>
</dbReference>
<dbReference type="Gene3D" id="3.50.50.60">
    <property type="entry name" value="FAD/NAD(P)-binding domain"/>
    <property type="match status" value="2"/>
</dbReference>
<dbReference type="Gene3D" id="3.90.700.10">
    <property type="entry name" value="Succinate dehydrogenase/fumarate reductase flavoprotein, catalytic domain"/>
    <property type="match status" value="1"/>
</dbReference>
<keyword evidence="6 8" id="KW-0560">Oxidoreductase</keyword>
<keyword evidence="11" id="KW-1185">Reference proteome</keyword>
<name>A0AB35U8Q5_9FIRM</name>
<dbReference type="EC" id="1.3.99.33" evidence="2 8"/>
<gene>
    <name evidence="10" type="ORF">MOZ60_06970</name>
</gene>
<reference evidence="10 11" key="1">
    <citation type="submission" date="2022-03" db="EMBL/GenBank/DDBJ databases">
        <title>Novel taxa within the pig intestine.</title>
        <authorList>
            <person name="Wylensek D."/>
            <person name="Bishof K."/>
            <person name="Afrizal A."/>
            <person name="Clavel T."/>
        </authorList>
    </citation>
    <scope>NUCLEOTIDE SEQUENCE [LARGE SCALE GENOMIC DNA]</scope>
    <source>
        <strain evidence="10 11">CLA-KB-P133</strain>
    </source>
</reference>
<dbReference type="NCBIfam" id="TIGR01813">
    <property type="entry name" value="flavo_cyto_c"/>
    <property type="match status" value="1"/>
</dbReference>
<dbReference type="PANTHER" id="PTHR43400:SF7">
    <property type="entry name" value="FAD-DEPENDENT OXIDOREDUCTASE 2 FAD BINDING DOMAIN-CONTAINING PROTEIN"/>
    <property type="match status" value="1"/>
</dbReference>
<dbReference type="PANTHER" id="PTHR43400">
    <property type="entry name" value="FUMARATE REDUCTASE"/>
    <property type="match status" value="1"/>
</dbReference>
<proteinExistence type="inferred from homology"/>
<evidence type="ECO:0000256" key="6">
    <source>
        <dbReference type="ARBA" id="ARBA00023002"/>
    </source>
</evidence>
<dbReference type="InterPro" id="IPR003953">
    <property type="entry name" value="FAD-dep_OxRdtase_2_FAD-bd"/>
</dbReference>
<evidence type="ECO:0000313" key="10">
    <source>
        <dbReference type="EMBL" id="MDX8419834.1"/>
    </source>
</evidence>